<evidence type="ECO:0000313" key="2">
    <source>
        <dbReference type="Proteomes" id="UP000583101"/>
    </source>
</evidence>
<protein>
    <submittedName>
        <fullName evidence="1">Uncharacterized protein</fullName>
    </submittedName>
</protein>
<dbReference type="Proteomes" id="UP000583101">
    <property type="component" value="Unassembled WGS sequence"/>
</dbReference>
<dbReference type="EMBL" id="JACIEG010000003">
    <property type="protein sequence ID" value="MBB3969221.1"/>
    <property type="molecule type" value="Genomic_DNA"/>
</dbReference>
<gene>
    <name evidence="1" type="ORF">GGR35_001824</name>
</gene>
<comment type="caution">
    <text evidence="1">The sequence shown here is derived from an EMBL/GenBank/DDBJ whole genome shotgun (WGS) entry which is preliminary data.</text>
</comment>
<keyword evidence="2" id="KW-1185">Reference proteome</keyword>
<sequence>MLTDKLYELLSQAITAIRTSLQMRYNKLQLTYIPHLPLSTFAPAQHKMLIS</sequence>
<accession>A0ABR6I853</accession>
<reference evidence="1 2" key="1">
    <citation type="submission" date="2020-08" db="EMBL/GenBank/DDBJ databases">
        <title>Genomic Encyclopedia of Type Strains, Phase IV (KMG-IV): sequencing the most valuable type-strain genomes for metagenomic binning, comparative biology and taxonomic classification.</title>
        <authorList>
            <person name="Goeker M."/>
        </authorList>
    </citation>
    <scope>NUCLEOTIDE SEQUENCE [LARGE SCALE GENOMIC DNA]</scope>
    <source>
        <strain evidence="1 2">DSM 100995</strain>
    </source>
</reference>
<proteinExistence type="predicted"/>
<name>A0ABR6I853_9SPHI</name>
<organism evidence="1 2">
    <name type="scientific">Mucilaginibacter phyllosphaerae</name>
    <dbReference type="NCBI Taxonomy" id="1812349"/>
    <lineage>
        <taxon>Bacteria</taxon>
        <taxon>Pseudomonadati</taxon>
        <taxon>Bacteroidota</taxon>
        <taxon>Sphingobacteriia</taxon>
        <taxon>Sphingobacteriales</taxon>
        <taxon>Sphingobacteriaceae</taxon>
        <taxon>Mucilaginibacter</taxon>
    </lineage>
</organism>
<evidence type="ECO:0000313" key="1">
    <source>
        <dbReference type="EMBL" id="MBB3969221.1"/>
    </source>
</evidence>